<protein>
    <submittedName>
        <fullName evidence="3">Sulfurtransferase</fullName>
    </submittedName>
</protein>
<keyword evidence="3" id="KW-0808">Transferase</keyword>
<dbReference type="InterPro" id="IPR050229">
    <property type="entry name" value="GlpE_sulfurtransferase"/>
</dbReference>
<organism evidence="3 4">
    <name type="scientific">Mycolicibacterium agri</name>
    <name type="common">Mycobacterium agri</name>
    <dbReference type="NCBI Taxonomy" id="36811"/>
    <lineage>
        <taxon>Bacteria</taxon>
        <taxon>Bacillati</taxon>
        <taxon>Actinomycetota</taxon>
        <taxon>Actinomycetes</taxon>
        <taxon>Mycobacteriales</taxon>
        <taxon>Mycobacteriaceae</taxon>
        <taxon>Mycolicibacterium</taxon>
    </lineage>
</organism>
<feature type="domain" description="Rhodanese" evidence="1">
    <location>
        <begin position="17"/>
        <end position="106"/>
    </location>
</feature>
<reference evidence="3 4" key="1">
    <citation type="submission" date="2017-10" db="EMBL/GenBank/DDBJ databases">
        <title>The new phylogeny of genus Mycobacterium.</title>
        <authorList>
            <person name="Tortoli E."/>
            <person name="Trovato A."/>
            <person name="Cirillo D.M."/>
        </authorList>
    </citation>
    <scope>NUCLEOTIDE SEQUENCE [LARGE SCALE GENOMIC DNA]</scope>
    <source>
        <strain evidence="3 4">CCUG37673</strain>
    </source>
</reference>
<gene>
    <name evidence="3" type="ORF">CQY20_11815</name>
    <name evidence="2" type="ORF">MAGR_46540</name>
</gene>
<dbReference type="GO" id="GO:0016740">
    <property type="term" value="F:transferase activity"/>
    <property type="evidence" value="ECO:0007669"/>
    <property type="project" value="UniProtKB-KW"/>
</dbReference>
<evidence type="ECO:0000313" key="3">
    <source>
        <dbReference type="EMBL" id="PEG38921.1"/>
    </source>
</evidence>
<dbReference type="RefSeq" id="WP_097940270.1">
    <property type="nucleotide sequence ID" value="NZ_BLKS01000001.1"/>
</dbReference>
<sequence length="516" mass="55305">MPRRIAGRELLDLLGKAGRQTAILDLRSPLERSNGHIAVSAGIPYHDLEQRIATLVPNRGATVVLAGAQQVDERGAALLERLGYRDVAILDNGIDGWKSAGGRVYTGTNVRSKTLGEWIERRYSTPTVDSDTVDEWRREGADVVVIDSRPASEYVHHHIPGAYNSGGGAEIAFRTAQVVQDPGTKVVINCAGRTRGIVAAQSLINTGIPNPVYSLHNGTPAWERSGHPLAFGDGPAVPAPEQVSPQLAEWAATTLAKAGAAVVDIDDVRTGLGDDATTTYLLDVRTPQEYQLGHYSAAVSAPGGQLVQATDEYIAVRGARVVLVDTPDFVRAANTAQWLRFLHDGPLSVLAHLPGADIARPQPTAVPVPDVPRVSWDELEEWRSRGPVWIVDLRSSNGYAAGHIPGSIHARREHLDNIVADTGAGRVVLVGGSEYAAEHVAATLPGTWVLTGGIDAATDLTADDGQYAGEIVDRTGPPDFGPERDAWYADYFAWELSLLSESDGDPFFDFDAVDDR</sequence>
<accession>A0A2A7N607</accession>
<comment type="caution">
    <text evidence="3">The sequence shown here is derived from an EMBL/GenBank/DDBJ whole genome shotgun (WGS) entry which is preliminary data.</text>
</comment>
<dbReference type="AlphaFoldDB" id="A0A2A7N607"/>
<dbReference type="EMBL" id="BLKS01000001">
    <property type="protein sequence ID" value="GFG53213.1"/>
    <property type="molecule type" value="Genomic_DNA"/>
</dbReference>
<dbReference type="SMART" id="SM00450">
    <property type="entry name" value="RHOD"/>
    <property type="match status" value="3"/>
</dbReference>
<evidence type="ECO:0000313" key="5">
    <source>
        <dbReference type="Proteomes" id="UP000465302"/>
    </source>
</evidence>
<dbReference type="InterPro" id="IPR036873">
    <property type="entry name" value="Rhodanese-like_dom_sf"/>
</dbReference>
<dbReference type="Gene3D" id="3.40.250.10">
    <property type="entry name" value="Rhodanese-like domain"/>
    <property type="match status" value="4"/>
</dbReference>
<dbReference type="SUPFAM" id="SSF52821">
    <property type="entry name" value="Rhodanese/Cell cycle control phosphatase"/>
    <property type="match status" value="4"/>
</dbReference>
<dbReference type="InterPro" id="IPR001763">
    <property type="entry name" value="Rhodanese-like_dom"/>
</dbReference>
<feature type="domain" description="Rhodanese" evidence="1">
    <location>
        <begin position="139"/>
        <end position="231"/>
    </location>
</feature>
<reference evidence="2" key="3">
    <citation type="submission" date="2020-02" db="EMBL/GenBank/DDBJ databases">
        <authorList>
            <person name="Matsumoto Y."/>
            <person name="Motooka D."/>
            <person name="Nakamura S."/>
        </authorList>
    </citation>
    <scope>NUCLEOTIDE SEQUENCE</scope>
    <source>
        <strain evidence="2">JCM 6377</strain>
    </source>
</reference>
<dbReference type="EMBL" id="PDCP01000017">
    <property type="protein sequence ID" value="PEG38921.1"/>
    <property type="molecule type" value="Genomic_DNA"/>
</dbReference>
<dbReference type="OrthoDB" id="9800872at2"/>
<evidence type="ECO:0000259" key="1">
    <source>
        <dbReference type="PROSITE" id="PS50206"/>
    </source>
</evidence>
<proteinExistence type="predicted"/>
<feature type="domain" description="Rhodanese" evidence="1">
    <location>
        <begin position="275"/>
        <end position="340"/>
    </location>
</feature>
<dbReference type="Proteomes" id="UP000220914">
    <property type="component" value="Unassembled WGS sequence"/>
</dbReference>
<dbReference type="PANTHER" id="PTHR43031">
    <property type="entry name" value="FAD-DEPENDENT OXIDOREDUCTASE"/>
    <property type="match status" value="1"/>
</dbReference>
<dbReference type="Pfam" id="PF00581">
    <property type="entry name" value="Rhodanese"/>
    <property type="match status" value="3"/>
</dbReference>
<keyword evidence="4" id="KW-1185">Reference proteome</keyword>
<evidence type="ECO:0000313" key="4">
    <source>
        <dbReference type="Proteomes" id="UP000220914"/>
    </source>
</evidence>
<feature type="domain" description="Rhodanese" evidence="1">
    <location>
        <begin position="384"/>
        <end position="462"/>
    </location>
</feature>
<evidence type="ECO:0000313" key="2">
    <source>
        <dbReference type="EMBL" id="GFG53213.1"/>
    </source>
</evidence>
<dbReference type="PANTHER" id="PTHR43031:SF16">
    <property type="entry name" value="OXIDOREDUCTASE"/>
    <property type="match status" value="1"/>
</dbReference>
<dbReference type="Proteomes" id="UP000465302">
    <property type="component" value="Unassembled WGS sequence"/>
</dbReference>
<dbReference type="CDD" id="cd00158">
    <property type="entry name" value="RHOD"/>
    <property type="match status" value="1"/>
</dbReference>
<name>A0A2A7N607_MYCAG</name>
<reference evidence="2 5" key="2">
    <citation type="journal article" date="2019" name="Emerg. Microbes Infect.">
        <title>Comprehensive subspecies identification of 175 nontuberculous mycobacteria species based on 7547 genomic profiles.</title>
        <authorList>
            <person name="Matsumoto Y."/>
            <person name="Kinjo T."/>
            <person name="Motooka D."/>
            <person name="Nabeya D."/>
            <person name="Jung N."/>
            <person name="Uechi K."/>
            <person name="Horii T."/>
            <person name="Iida T."/>
            <person name="Fujita J."/>
            <person name="Nakamura S."/>
        </authorList>
    </citation>
    <scope>NUCLEOTIDE SEQUENCE [LARGE SCALE GENOMIC DNA]</scope>
    <source>
        <strain evidence="2 5">JCM 6377</strain>
    </source>
</reference>
<dbReference type="PROSITE" id="PS50206">
    <property type="entry name" value="RHODANESE_3"/>
    <property type="match status" value="4"/>
</dbReference>